<evidence type="ECO:0000256" key="14">
    <source>
        <dbReference type="SAM" id="Phobius"/>
    </source>
</evidence>
<evidence type="ECO:0000256" key="1">
    <source>
        <dbReference type="ARBA" id="ARBA00000085"/>
    </source>
</evidence>
<dbReference type="GO" id="GO:0005524">
    <property type="term" value="F:ATP binding"/>
    <property type="evidence" value="ECO:0007669"/>
    <property type="project" value="UniProtKB-KW"/>
</dbReference>
<evidence type="ECO:0000256" key="9">
    <source>
        <dbReference type="ARBA" id="ARBA00022777"/>
    </source>
</evidence>
<feature type="transmembrane region" description="Helical" evidence="14">
    <location>
        <begin position="20"/>
        <end position="46"/>
    </location>
</feature>
<sequence length="470" mass="53769">MKKISLLKRLRTRVSFQLGLLLISVFTLVLFSIGNIIYSLFLNFYLSHITTELLKQSHNHAFVLSDHFTTTTIDHVILMEKDAKNMVVVLDHQGNILGTSKEVTPVHQNYLTTAQQKGNEEQTLETNWDKEPFLVVSSPILQKDQRLGTVMMFSPTEPIREAVLILRWMLLVTGIITLLLVAGILGIISRMIVRPLIEMKQMTEEIAQGNYSRNLPVKGQDEVAQLARSINHMSREIQYYQQQRNEFLADISHELRTPLTYLKGYSEILLHPMKSESERHQYAQIIFEQTNRLQRLVQDLFDLARIERGDFSLHLEKIQLVDVMTQTLSLVEISMEDKEIQLNFYLSNSEESIYIKGDQERLGQVFLNILENARKYTPRGGKISVYIKRQNGHAVVEIADTGPGIPQADLPRLTERLYRVEKSRSLKTGGTGLGLTIVKEIVTLHQGTFQIHSIEGEGSVFTIQFPILDS</sequence>
<keyword evidence="4" id="KW-1003">Cell membrane</keyword>
<dbReference type="Gene3D" id="6.10.340.10">
    <property type="match status" value="1"/>
</dbReference>
<dbReference type="Proteomes" id="UP000294937">
    <property type="component" value="Unassembled WGS sequence"/>
</dbReference>
<gene>
    <name evidence="17" type="ORF">EDD58_103248</name>
</gene>
<dbReference type="InterPro" id="IPR003661">
    <property type="entry name" value="HisK_dim/P_dom"/>
</dbReference>
<dbReference type="PANTHER" id="PTHR45528">
    <property type="entry name" value="SENSOR HISTIDINE KINASE CPXA"/>
    <property type="match status" value="1"/>
</dbReference>
<evidence type="ECO:0000313" key="18">
    <source>
        <dbReference type="Proteomes" id="UP000294937"/>
    </source>
</evidence>
<dbReference type="GO" id="GO:0000155">
    <property type="term" value="F:phosphorelay sensor kinase activity"/>
    <property type="evidence" value="ECO:0007669"/>
    <property type="project" value="InterPro"/>
</dbReference>
<keyword evidence="13 14" id="KW-0472">Membrane</keyword>
<dbReference type="PANTHER" id="PTHR45528:SF1">
    <property type="entry name" value="SENSOR HISTIDINE KINASE CPXA"/>
    <property type="match status" value="1"/>
</dbReference>
<evidence type="ECO:0000313" key="17">
    <source>
        <dbReference type="EMBL" id="TCS94826.1"/>
    </source>
</evidence>
<feature type="transmembrane region" description="Helical" evidence="14">
    <location>
        <begin position="168"/>
        <end position="193"/>
    </location>
</feature>
<dbReference type="Gene3D" id="1.10.287.130">
    <property type="match status" value="1"/>
</dbReference>
<dbReference type="PROSITE" id="PS50885">
    <property type="entry name" value="HAMP"/>
    <property type="match status" value="1"/>
</dbReference>
<accession>A0A4R3LBD1</accession>
<dbReference type="RefSeq" id="WP_131924208.1">
    <property type="nucleotide sequence ID" value="NZ_SMAG01000003.1"/>
</dbReference>
<dbReference type="SMART" id="SM00387">
    <property type="entry name" value="HATPase_c"/>
    <property type="match status" value="1"/>
</dbReference>
<dbReference type="InterPro" id="IPR003594">
    <property type="entry name" value="HATPase_dom"/>
</dbReference>
<dbReference type="AlphaFoldDB" id="A0A4R3LBD1"/>
<reference evidence="17 18" key="1">
    <citation type="submission" date="2019-03" db="EMBL/GenBank/DDBJ databases">
        <title>Genomic Encyclopedia of Type Strains, Phase IV (KMG-IV): sequencing the most valuable type-strain genomes for metagenomic binning, comparative biology and taxonomic classification.</title>
        <authorList>
            <person name="Goeker M."/>
        </authorList>
    </citation>
    <scope>NUCLEOTIDE SEQUENCE [LARGE SCALE GENOMIC DNA]</scope>
    <source>
        <strain evidence="17 18">DSM 45707</strain>
    </source>
</reference>
<dbReference type="Pfam" id="PF00512">
    <property type="entry name" value="HisKA"/>
    <property type="match status" value="1"/>
</dbReference>
<evidence type="ECO:0000256" key="12">
    <source>
        <dbReference type="ARBA" id="ARBA00023012"/>
    </source>
</evidence>
<name>A0A4R3LBD1_9BACL</name>
<organism evidence="17 18">
    <name type="scientific">Hazenella coriacea</name>
    <dbReference type="NCBI Taxonomy" id="1179467"/>
    <lineage>
        <taxon>Bacteria</taxon>
        <taxon>Bacillati</taxon>
        <taxon>Bacillota</taxon>
        <taxon>Bacilli</taxon>
        <taxon>Bacillales</taxon>
        <taxon>Thermoactinomycetaceae</taxon>
        <taxon>Hazenella</taxon>
    </lineage>
</organism>
<keyword evidence="12" id="KW-0902">Two-component regulatory system</keyword>
<dbReference type="EMBL" id="SMAG01000003">
    <property type="protein sequence ID" value="TCS94826.1"/>
    <property type="molecule type" value="Genomic_DNA"/>
</dbReference>
<keyword evidence="8" id="KW-0547">Nucleotide-binding</keyword>
<keyword evidence="9 17" id="KW-0418">Kinase</keyword>
<evidence type="ECO:0000259" key="15">
    <source>
        <dbReference type="PROSITE" id="PS50109"/>
    </source>
</evidence>
<dbReference type="SMART" id="SM00304">
    <property type="entry name" value="HAMP"/>
    <property type="match status" value="1"/>
</dbReference>
<evidence type="ECO:0000256" key="6">
    <source>
        <dbReference type="ARBA" id="ARBA00022679"/>
    </source>
</evidence>
<comment type="subcellular location">
    <subcellularLocation>
        <location evidence="2">Cell membrane</location>
        <topology evidence="2">Multi-pass membrane protein</topology>
    </subcellularLocation>
</comment>
<dbReference type="InterPro" id="IPR036097">
    <property type="entry name" value="HisK_dim/P_sf"/>
</dbReference>
<evidence type="ECO:0000256" key="4">
    <source>
        <dbReference type="ARBA" id="ARBA00022475"/>
    </source>
</evidence>
<keyword evidence="6" id="KW-0808">Transferase</keyword>
<dbReference type="SUPFAM" id="SSF55874">
    <property type="entry name" value="ATPase domain of HSP90 chaperone/DNA topoisomerase II/histidine kinase"/>
    <property type="match status" value="1"/>
</dbReference>
<evidence type="ECO:0000256" key="11">
    <source>
        <dbReference type="ARBA" id="ARBA00022989"/>
    </source>
</evidence>
<evidence type="ECO:0000256" key="8">
    <source>
        <dbReference type="ARBA" id="ARBA00022741"/>
    </source>
</evidence>
<dbReference type="EC" id="2.7.13.3" evidence="3"/>
<dbReference type="FunFam" id="3.30.565.10:FF:000006">
    <property type="entry name" value="Sensor histidine kinase WalK"/>
    <property type="match status" value="1"/>
</dbReference>
<evidence type="ECO:0000256" key="3">
    <source>
        <dbReference type="ARBA" id="ARBA00012438"/>
    </source>
</evidence>
<dbReference type="OrthoDB" id="9813151at2"/>
<keyword evidence="18" id="KW-1185">Reference proteome</keyword>
<keyword evidence="10" id="KW-0067">ATP-binding</keyword>
<evidence type="ECO:0000256" key="7">
    <source>
        <dbReference type="ARBA" id="ARBA00022692"/>
    </source>
</evidence>
<dbReference type="InterPro" id="IPR003660">
    <property type="entry name" value="HAMP_dom"/>
</dbReference>
<proteinExistence type="predicted"/>
<dbReference type="SMART" id="SM00388">
    <property type="entry name" value="HisKA"/>
    <property type="match status" value="1"/>
</dbReference>
<dbReference type="Pfam" id="PF02518">
    <property type="entry name" value="HATPase_c"/>
    <property type="match status" value="1"/>
</dbReference>
<comment type="caution">
    <text evidence="17">The sequence shown here is derived from an EMBL/GenBank/DDBJ whole genome shotgun (WGS) entry which is preliminary data.</text>
</comment>
<keyword evidence="5" id="KW-0597">Phosphoprotein</keyword>
<protein>
    <recommendedName>
        <fullName evidence="3">histidine kinase</fullName>
        <ecNumber evidence="3">2.7.13.3</ecNumber>
    </recommendedName>
</protein>
<dbReference type="PROSITE" id="PS50109">
    <property type="entry name" value="HIS_KIN"/>
    <property type="match status" value="1"/>
</dbReference>
<evidence type="ECO:0000256" key="5">
    <source>
        <dbReference type="ARBA" id="ARBA00022553"/>
    </source>
</evidence>
<dbReference type="SUPFAM" id="SSF158472">
    <property type="entry name" value="HAMP domain-like"/>
    <property type="match status" value="1"/>
</dbReference>
<dbReference type="InterPro" id="IPR050398">
    <property type="entry name" value="HssS/ArlS-like"/>
</dbReference>
<dbReference type="CDD" id="cd06225">
    <property type="entry name" value="HAMP"/>
    <property type="match status" value="1"/>
</dbReference>
<evidence type="ECO:0000259" key="16">
    <source>
        <dbReference type="PROSITE" id="PS50885"/>
    </source>
</evidence>
<dbReference type="Gene3D" id="3.30.565.10">
    <property type="entry name" value="Histidine kinase-like ATPase, C-terminal domain"/>
    <property type="match status" value="1"/>
</dbReference>
<comment type="catalytic activity">
    <reaction evidence="1">
        <text>ATP + protein L-histidine = ADP + protein N-phospho-L-histidine.</text>
        <dbReference type="EC" id="2.7.13.3"/>
    </reaction>
</comment>
<dbReference type="SUPFAM" id="SSF47384">
    <property type="entry name" value="Homodimeric domain of signal transducing histidine kinase"/>
    <property type="match status" value="1"/>
</dbReference>
<feature type="domain" description="Histidine kinase" evidence="15">
    <location>
        <begin position="250"/>
        <end position="469"/>
    </location>
</feature>
<evidence type="ECO:0000256" key="10">
    <source>
        <dbReference type="ARBA" id="ARBA00022840"/>
    </source>
</evidence>
<keyword evidence="7 14" id="KW-0812">Transmembrane</keyword>
<feature type="domain" description="HAMP" evidence="16">
    <location>
        <begin position="190"/>
        <end position="242"/>
    </location>
</feature>
<dbReference type="InterPro" id="IPR004358">
    <property type="entry name" value="Sig_transdc_His_kin-like_C"/>
</dbReference>
<evidence type="ECO:0000256" key="2">
    <source>
        <dbReference type="ARBA" id="ARBA00004651"/>
    </source>
</evidence>
<dbReference type="PRINTS" id="PR00344">
    <property type="entry name" value="BCTRLSENSOR"/>
</dbReference>
<dbReference type="InterPro" id="IPR036890">
    <property type="entry name" value="HATPase_C_sf"/>
</dbReference>
<dbReference type="Pfam" id="PF00672">
    <property type="entry name" value="HAMP"/>
    <property type="match status" value="1"/>
</dbReference>
<dbReference type="CDD" id="cd00082">
    <property type="entry name" value="HisKA"/>
    <property type="match status" value="1"/>
</dbReference>
<dbReference type="FunFam" id="1.10.287.130:FF:000001">
    <property type="entry name" value="Two-component sensor histidine kinase"/>
    <property type="match status" value="1"/>
</dbReference>
<dbReference type="InterPro" id="IPR005467">
    <property type="entry name" value="His_kinase_dom"/>
</dbReference>
<keyword evidence="11 14" id="KW-1133">Transmembrane helix</keyword>
<evidence type="ECO:0000256" key="13">
    <source>
        <dbReference type="ARBA" id="ARBA00023136"/>
    </source>
</evidence>
<dbReference type="GO" id="GO:0005886">
    <property type="term" value="C:plasma membrane"/>
    <property type="evidence" value="ECO:0007669"/>
    <property type="project" value="UniProtKB-SubCell"/>
</dbReference>